<feature type="compositionally biased region" description="Basic and acidic residues" evidence="1">
    <location>
        <begin position="37"/>
        <end position="46"/>
    </location>
</feature>
<sequence length="177" mass="20882">MDNLDEQIRESQLERKKENGELASFGEKYSGQYDQDIYGKDDRDNYNDVIEDDDEVEDVNRNEYAGMHPATVNRRRMEEAMAQQNEVEKMRQEGGSLKGVYKLSERENDAQRQLRKYKMSPERSDPFRGDGTGRGYKEIMKEKELDDEEAKVYQQILEKQRAYDEARAVRALHPHHI</sequence>
<evidence type="ECO:0000313" key="2">
    <source>
        <dbReference type="EMBL" id="CBK21587.2"/>
    </source>
</evidence>
<name>D8M0J8_BLAHO</name>
<proteinExistence type="predicted"/>
<feature type="region of interest" description="Disordered" evidence="1">
    <location>
        <begin position="1"/>
        <end position="46"/>
    </location>
</feature>
<organism evidence="2">
    <name type="scientific">Blastocystis hominis</name>
    <dbReference type="NCBI Taxonomy" id="12968"/>
    <lineage>
        <taxon>Eukaryota</taxon>
        <taxon>Sar</taxon>
        <taxon>Stramenopiles</taxon>
        <taxon>Bigyra</taxon>
        <taxon>Opalozoa</taxon>
        <taxon>Opalinata</taxon>
        <taxon>Blastocystidae</taxon>
        <taxon>Blastocystis</taxon>
    </lineage>
</organism>
<evidence type="ECO:0000313" key="3">
    <source>
        <dbReference type="Proteomes" id="UP000008312"/>
    </source>
</evidence>
<dbReference type="InParanoid" id="D8M0J8"/>
<gene>
    <name evidence="2" type="ORF">GSBLH_T00006320001</name>
</gene>
<dbReference type="GeneID" id="24922445"/>
<feature type="compositionally biased region" description="Basic and acidic residues" evidence="1">
    <location>
        <begin position="119"/>
        <end position="128"/>
    </location>
</feature>
<dbReference type="OMA" id="RNEYAGM"/>
<feature type="compositionally biased region" description="Basic and acidic residues" evidence="1">
    <location>
        <begin position="103"/>
        <end position="112"/>
    </location>
</feature>
<dbReference type="Proteomes" id="UP000008312">
    <property type="component" value="Unassembled WGS sequence"/>
</dbReference>
<protein>
    <submittedName>
        <fullName evidence="2">Uncharacterized protein</fullName>
    </submittedName>
</protein>
<dbReference type="AlphaFoldDB" id="D8M0J8"/>
<reference evidence="2" key="1">
    <citation type="submission" date="2010-02" db="EMBL/GenBank/DDBJ databases">
        <title>Sequencing and annotation of the Blastocystis hominis genome.</title>
        <authorList>
            <person name="Wincker P."/>
        </authorList>
    </citation>
    <scope>NUCLEOTIDE SEQUENCE</scope>
    <source>
        <strain evidence="2">Singapore isolate B</strain>
    </source>
</reference>
<accession>D8M0J8</accession>
<evidence type="ECO:0000256" key="1">
    <source>
        <dbReference type="SAM" id="MobiDB-lite"/>
    </source>
</evidence>
<keyword evidence="3" id="KW-1185">Reference proteome</keyword>
<feature type="compositionally biased region" description="Basic and acidic residues" evidence="1">
    <location>
        <begin position="1"/>
        <end position="20"/>
    </location>
</feature>
<dbReference type="EMBL" id="FN668643">
    <property type="protein sequence ID" value="CBK21587.2"/>
    <property type="molecule type" value="Genomic_DNA"/>
</dbReference>
<dbReference type="RefSeq" id="XP_012895635.1">
    <property type="nucleotide sequence ID" value="XM_013040181.1"/>
</dbReference>
<feature type="region of interest" description="Disordered" evidence="1">
    <location>
        <begin position="82"/>
        <end position="136"/>
    </location>
</feature>